<protein>
    <submittedName>
        <fullName evidence="3">FMN-binding domain protein</fullName>
    </submittedName>
</protein>
<evidence type="ECO:0000259" key="2">
    <source>
        <dbReference type="SMART" id="SM00900"/>
    </source>
</evidence>
<dbReference type="Proteomes" id="UP000000370">
    <property type="component" value="Chromosome"/>
</dbReference>
<keyword evidence="4" id="KW-1185">Reference proteome</keyword>
<gene>
    <name evidence="3" type="ordered locus">Cphy_1003</name>
</gene>
<evidence type="ECO:0000313" key="4">
    <source>
        <dbReference type="Proteomes" id="UP000000370"/>
    </source>
</evidence>
<name>A9KM40_LACP7</name>
<dbReference type="Pfam" id="PF04205">
    <property type="entry name" value="FMN_bind"/>
    <property type="match status" value="1"/>
</dbReference>
<reference evidence="4" key="1">
    <citation type="submission" date="2007-11" db="EMBL/GenBank/DDBJ databases">
        <title>Complete genome sequence of Clostridium phytofermentans ISDg.</title>
        <authorList>
            <person name="Leschine S.B."/>
            <person name="Warnick T.A."/>
            <person name="Blanchard J.L."/>
            <person name="Schnell D.J."/>
            <person name="Petit E.L."/>
            <person name="LaTouf W.G."/>
            <person name="Copeland A."/>
            <person name="Lucas S."/>
            <person name="Lapidus A."/>
            <person name="Barry K."/>
            <person name="Glavina del Rio T."/>
            <person name="Dalin E."/>
            <person name="Tice H."/>
            <person name="Pitluck S."/>
            <person name="Kiss H."/>
            <person name="Brettin T."/>
            <person name="Bruce D."/>
            <person name="Detter J.C."/>
            <person name="Han C."/>
            <person name="Kuske C."/>
            <person name="Schmutz J."/>
            <person name="Larimer F."/>
            <person name="Land M."/>
            <person name="Hauser L."/>
            <person name="Kyrpides N."/>
            <person name="Kim E.A."/>
            <person name="Richardson P."/>
        </authorList>
    </citation>
    <scope>NUCLEOTIDE SEQUENCE [LARGE SCALE GENOMIC DNA]</scope>
    <source>
        <strain evidence="4">ATCC 700394 / DSM 18823 / ISDg</strain>
    </source>
</reference>
<dbReference type="RefSeq" id="WP_012199029.1">
    <property type="nucleotide sequence ID" value="NC_010001.1"/>
</dbReference>
<feature type="signal peptide" evidence="1">
    <location>
        <begin position="1"/>
        <end position="25"/>
    </location>
</feature>
<dbReference type="Gene3D" id="3.90.1010.20">
    <property type="match status" value="1"/>
</dbReference>
<dbReference type="STRING" id="357809.Cphy_1003"/>
<accession>A9KM40</accession>
<organism evidence="3 4">
    <name type="scientific">Lachnoclostridium phytofermentans (strain ATCC 700394 / DSM 18823 / ISDg)</name>
    <name type="common">Clostridium phytofermentans</name>
    <dbReference type="NCBI Taxonomy" id="357809"/>
    <lineage>
        <taxon>Bacteria</taxon>
        <taxon>Bacillati</taxon>
        <taxon>Bacillota</taxon>
        <taxon>Clostridia</taxon>
        <taxon>Lachnospirales</taxon>
        <taxon>Lachnospiraceae</taxon>
    </lineage>
</organism>
<dbReference type="eggNOG" id="COG4939">
    <property type="taxonomic scope" value="Bacteria"/>
</dbReference>
<dbReference type="SMART" id="SM00900">
    <property type="entry name" value="FMN_bind"/>
    <property type="match status" value="1"/>
</dbReference>
<sequence precursor="true">MKKVVKLSICLALACSMVACSPKNASDSDTVGGNQSTDNVLTGKAKGFGGEVIATVTLKDGKIDNVVIDGSKETKGIGSIAIEKLPAKIVEAGKADVDVVSGATVTSKAIIAAVNNALDPEKYPYTAEEANAGVTKTPEVVVAAEVFQGFGLSNIGRVGPGKDDKDVQVYSINQVFANVLFDAEGRILDLYIDQLEVATPNYDGDSMPHFSGFPGQKGYNLDSNHDGVIDGVTEDTDANFLSEISSWATKRDRGEDYKMGTGTWASQMDKFQSLFVGKTVAEIKEWYTKYCSDVNGRPLKADSSNEADVTKYSTLSDEDKTMLADVVSGATMSLNDSHGNIIEAIEIAYNNRKGLDIKGAAAIGLGLDTSGRIGPGKDDKDVSVYSINEVYANTLFDAEGKIVAIRVDQLEIATPNYDGESMPHFSGFPGQEGYNLDANHDGAVDGVSVPTEETFASEISSWMTKRDRGESYVMGTGNWSSQMDKFESIFIGKTIGEVEEWFAKYCSDLNGRPLKADSSKDEDIKKYNALTTEEQAMLADVVSGATMSLKDSHGDIISAIRKSLANKVTIDLTVSK</sequence>
<dbReference type="EMBL" id="CP000885">
    <property type="protein sequence ID" value="ABX41383.1"/>
    <property type="molecule type" value="Genomic_DNA"/>
</dbReference>
<dbReference type="AlphaFoldDB" id="A9KM40"/>
<feature type="domain" description="FMN-binding" evidence="2">
    <location>
        <begin position="47"/>
        <end position="121"/>
    </location>
</feature>
<keyword evidence="1" id="KW-0732">Signal</keyword>
<dbReference type="eggNOG" id="COG1388">
    <property type="taxonomic scope" value="Bacteria"/>
</dbReference>
<feature type="chain" id="PRO_5002740211" evidence="1">
    <location>
        <begin position="26"/>
        <end position="576"/>
    </location>
</feature>
<evidence type="ECO:0000256" key="1">
    <source>
        <dbReference type="SAM" id="SignalP"/>
    </source>
</evidence>
<dbReference type="PROSITE" id="PS51257">
    <property type="entry name" value="PROKAR_LIPOPROTEIN"/>
    <property type="match status" value="1"/>
</dbReference>
<dbReference type="GO" id="GO:0016020">
    <property type="term" value="C:membrane"/>
    <property type="evidence" value="ECO:0007669"/>
    <property type="project" value="InterPro"/>
</dbReference>
<evidence type="ECO:0000313" key="3">
    <source>
        <dbReference type="EMBL" id="ABX41383.1"/>
    </source>
</evidence>
<proteinExistence type="predicted"/>
<dbReference type="KEGG" id="cpy:Cphy_1003"/>
<dbReference type="HOGENOM" id="CLU_473053_0_0_9"/>
<dbReference type="GO" id="GO:0010181">
    <property type="term" value="F:FMN binding"/>
    <property type="evidence" value="ECO:0007669"/>
    <property type="project" value="InterPro"/>
</dbReference>
<dbReference type="InterPro" id="IPR007329">
    <property type="entry name" value="FMN-bd"/>
</dbReference>
<dbReference type="OrthoDB" id="384237at2"/>